<dbReference type="Proteomes" id="UP001219518">
    <property type="component" value="Unassembled WGS sequence"/>
</dbReference>
<evidence type="ECO:0000313" key="3">
    <source>
        <dbReference type="Proteomes" id="UP001219518"/>
    </source>
</evidence>
<feature type="domain" description="Tc1-like transposase DDE" evidence="1">
    <location>
        <begin position="123"/>
        <end position="175"/>
    </location>
</feature>
<gene>
    <name evidence="2" type="ORF">KUF71_007262</name>
</gene>
<organism evidence="2 3">
    <name type="scientific">Frankliniella fusca</name>
    <dbReference type="NCBI Taxonomy" id="407009"/>
    <lineage>
        <taxon>Eukaryota</taxon>
        <taxon>Metazoa</taxon>
        <taxon>Ecdysozoa</taxon>
        <taxon>Arthropoda</taxon>
        <taxon>Hexapoda</taxon>
        <taxon>Insecta</taxon>
        <taxon>Pterygota</taxon>
        <taxon>Neoptera</taxon>
        <taxon>Paraneoptera</taxon>
        <taxon>Thysanoptera</taxon>
        <taxon>Terebrantia</taxon>
        <taxon>Thripoidea</taxon>
        <taxon>Thripidae</taxon>
        <taxon>Frankliniella</taxon>
    </lineage>
</organism>
<dbReference type="Pfam" id="PF13358">
    <property type="entry name" value="DDE_3"/>
    <property type="match status" value="1"/>
</dbReference>
<sequence>MPVPLFAEFVHRETNQISFKFQLSTSNITITLYLDLNIKFRAHPTTCKQFVTCVSDILILIQKVFEPENIEEQAASGHVTCGFWGVISGLEGAIAISEIPPQMDCWGYINVLSETMLPAVRPLRPDGNILFMQDYAGIHTARDTMNFLHEEEIAVIYWPANSPDLNPIEHVWAMMLNAERRL</sequence>
<dbReference type="AlphaFoldDB" id="A0AAE1HAH8"/>
<protein>
    <submittedName>
        <fullName evidence="2">Transposable element Tc3 transposase</fullName>
    </submittedName>
</protein>
<dbReference type="EMBL" id="JAHWGI010000789">
    <property type="protein sequence ID" value="KAK3917817.1"/>
    <property type="molecule type" value="Genomic_DNA"/>
</dbReference>
<evidence type="ECO:0000259" key="1">
    <source>
        <dbReference type="Pfam" id="PF13358"/>
    </source>
</evidence>
<dbReference type="GO" id="GO:0003676">
    <property type="term" value="F:nucleic acid binding"/>
    <property type="evidence" value="ECO:0007669"/>
    <property type="project" value="InterPro"/>
</dbReference>
<comment type="caution">
    <text evidence="2">The sequence shown here is derived from an EMBL/GenBank/DDBJ whole genome shotgun (WGS) entry which is preliminary data.</text>
</comment>
<dbReference type="InterPro" id="IPR038717">
    <property type="entry name" value="Tc1-like_DDE_dom"/>
</dbReference>
<reference evidence="2" key="2">
    <citation type="journal article" date="2023" name="BMC Genomics">
        <title>Pest status, molecular evolution, and epigenetic factors derived from the genome assembly of Frankliniella fusca, a thysanopteran phytovirus vector.</title>
        <authorList>
            <person name="Catto M.A."/>
            <person name="Labadie P.E."/>
            <person name="Jacobson A.L."/>
            <person name="Kennedy G.G."/>
            <person name="Srinivasan R."/>
            <person name="Hunt B.G."/>
        </authorList>
    </citation>
    <scope>NUCLEOTIDE SEQUENCE</scope>
    <source>
        <strain evidence="2">PL_HMW_Pooled</strain>
    </source>
</reference>
<evidence type="ECO:0000313" key="2">
    <source>
        <dbReference type="EMBL" id="KAK3917817.1"/>
    </source>
</evidence>
<name>A0AAE1HAH8_9NEOP</name>
<reference evidence="2" key="1">
    <citation type="submission" date="2021-07" db="EMBL/GenBank/DDBJ databases">
        <authorList>
            <person name="Catto M.A."/>
            <person name="Jacobson A."/>
            <person name="Kennedy G."/>
            <person name="Labadie P."/>
            <person name="Hunt B.G."/>
            <person name="Srinivasan R."/>
        </authorList>
    </citation>
    <scope>NUCLEOTIDE SEQUENCE</scope>
    <source>
        <strain evidence="2">PL_HMW_Pooled</strain>
        <tissue evidence="2">Head</tissue>
    </source>
</reference>
<keyword evidence="3" id="KW-1185">Reference proteome</keyword>
<proteinExistence type="predicted"/>
<dbReference type="Gene3D" id="3.30.420.10">
    <property type="entry name" value="Ribonuclease H-like superfamily/Ribonuclease H"/>
    <property type="match status" value="1"/>
</dbReference>
<dbReference type="InterPro" id="IPR036397">
    <property type="entry name" value="RNaseH_sf"/>
</dbReference>
<accession>A0AAE1HAH8</accession>